<comment type="caution">
    <text evidence="2">The sequence shown here is derived from an EMBL/GenBank/DDBJ whole genome shotgun (WGS) entry which is preliminary data.</text>
</comment>
<organism evidence="2 3">
    <name type="scientific">Brockia lithotrophica</name>
    <dbReference type="NCBI Taxonomy" id="933949"/>
    <lineage>
        <taxon>Bacteria</taxon>
        <taxon>Bacillati</taxon>
        <taxon>Bacillota</taxon>
        <taxon>Bacilli</taxon>
        <taxon>Bacillales</taxon>
        <taxon>Bacillales Family X. Incertae Sedis</taxon>
        <taxon>Brockia</taxon>
    </lineage>
</organism>
<feature type="transmembrane region" description="Helical" evidence="1">
    <location>
        <begin position="15"/>
        <end position="36"/>
    </location>
</feature>
<keyword evidence="1" id="KW-0472">Membrane</keyword>
<name>A0A660L6B2_9BACL</name>
<evidence type="ECO:0000313" key="2">
    <source>
        <dbReference type="EMBL" id="RKQ88865.1"/>
    </source>
</evidence>
<sequence>MFARGKEGFAVTPEGAYAVTLFSFAVIVYVLLVVAMRTV</sequence>
<evidence type="ECO:0000256" key="1">
    <source>
        <dbReference type="SAM" id="Phobius"/>
    </source>
</evidence>
<keyword evidence="1" id="KW-1133">Transmembrane helix</keyword>
<dbReference type="Proteomes" id="UP000267019">
    <property type="component" value="Unassembled WGS sequence"/>
</dbReference>
<accession>A0A660L6B2</accession>
<dbReference type="AlphaFoldDB" id="A0A660L6B2"/>
<keyword evidence="1" id="KW-0812">Transmembrane</keyword>
<protein>
    <submittedName>
        <fullName evidence="2">Uncharacterized protein</fullName>
    </submittedName>
</protein>
<proteinExistence type="predicted"/>
<gene>
    <name evidence="2" type="ORF">C7438_0513</name>
</gene>
<evidence type="ECO:0000313" key="3">
    <source>
        <dbReference type="Proteomes" id="UP000267019"/>
    </source>
</evidence>
<reference evidence="2 3" key="1">
    <citation type="submission" date="2018-10" db="EMBL/GenBank/DDBJ databases">
        <title>Genomic Encyclopedia of Type Strains, Phase IV (KMG-IV): sequencing the most valuable type-strain genomes for metagenomic binning, comparative biology and taxonomic classification.</title>
        <authorList>
            <person name="Goeker M."/>
        </authorList>
    </citation>
    <scope>NUCLEOTIDE SEQUENCE [LARGE SCALE GENOMIC DNA]</scope>
    <source>
        <strain evidence="2 3">DSM 22653</strain>
    </source>
</reference>
<keyword evidence="3" id="KW-1185">Reference proteome</keyword>
<dbReference type="EMBL" id="RBIJ01000001">
    <property type="protein sequence ID" value="RKQ88865.1"/>
    <property type="molecule type" value="Genomic_DNA"/>
</dbReference>